<accession>A0A5B7GN40</accession>
<evidence type="ECO:0000313" key="2">
    <source>
        <dbReference type="EMBL" id="MPC58916.1"/>
    </source>
</evidence>
<comment type="caution">
    <text evidence="2">The sequence shown here is derived from an EMBL/GenBank/DDBJ whole genome shotgun (WGS) entry which is preliminary data.</text>
</comment>
<organism evidence="2 3">
    <name type="scientific">Portunus trituberculatus</name>
    <name type="common">Swimming crab</name>
    <name type="synonym">Neptunus trituberculatus</name>
    <dbReference type="NCBI Taxonomy" id="210409"/>
    <lineage>
        <taxon>Eukaryota</taxon>
        <taxon>Metazoa</taxon>
        <taxon>Ecdysozoa</taxon>
        <taxon>Arthropoda</taxon>
        <taxon>Crustacea</taxon>
        <taxon>Multicrustacea</taxon>
        <taxon>Malacostraca</taxon>
        <taxon>Eumalacostraca</taxon>
        <taxon>Eucarida</taxon>
        <taxon>Decapoda</taxon>
        <taxon>Pleocyemata</taxon>
        <taxon>Brachyura</taxon>
        <taxon>Eubrachyura</taxon>
        <taxon>Portunoidea</taxon>
        <taxon>Portunidae</taxon>
        <taxon>Portuninae</taxon>
        <taxon>Portunus</taxon>
    </lineage>
</organism>
<proteinExistence type="predicted"/>
<dbReference type="AlphaFoldDB" id="A0A5B7GN40"/>
<sequence length="84" mass="9345">MLTDGYPFSLGECCFDTTGKLNIAVNNEAQVQPPENKVNSVLPISTHVPHILHHRHHEVSHSPRRKETGRQQGAKVDANTSPIR</sequence>
<evidence type="ECO:0000313" key="3">
    <source>
        <dbReference type="Proteomes" id="UP000324222"/>
    </source>
</evidence>
<name>A0A5B7GN40_PORTR</name>
<reference evidence="2 3" key="1">
    <citation type="submission" date="2019-05" db="EMBL/GenBank/DDBJ databases">
        <title>Another draft genome of Portunus trituberculatus and its Hox gene families provides insights of decapod evolution.</title>
        <authorList>
            <person name="Jeong J.-H."/>
            <person name="Song I."/>
            <person name="Kim S."/>
            <person name="Choi T."/>
            <person name="Kim D."/>
            <person name="Ryu S."/>
            <person name="Kim W."/>
        </authorList>
    </citation>
    <scope>NUCLEOTIDE SEQUENCE [LARGE SCALE GENOMIC DNA]</scope>
    <source>
        <tissue evidence="2">Muscle</tissue>
    </source>
</reference>
<feature type="compositionally biased region" description="Basic and acidic residues" evidence="1">
    <location>
        <begin position="59"/>
        <end position="69"/>
    </location>
</feature>
<dbReference type="EMBL" id="VSRR010016105">
    <property type="protein sequence ID" value="MPC58916.1"/>
    <property type="molecule type" value="Genomic_DNA"/>
</dbReference>
<evidence type="ECO:0000256" key="1">
    <source>
        <dbReference type="SAM" id="MobiDB-lite"/>
    </source>
</evidence>
<dbReference type="Proteomes" id="UP000324222">
    <property type="component" value="Unassembled WGS sequence"/>
</dbReference>
<gene>
    <name evidence="2" type="ORF">E2C01_052927</name>
</gene>
<keyword evidence="3" id="KW-1185">Reference proteome</keyword>
<feature type="region of interest" description="Disordered" evidence="1">
    <location>
        <begin position="54"/>
        <end position="84"/>
    </location>
</feature>
<protein>
    <submittedName>
        <fullName evidence="2">Uncharacterized protein</fullName>
    </submittedName>
</protein>